<accession>A0A8E8GTU3</accession>
<dbReference type="GO" id="GO:0003954">
    <property type="term" value="F:NADH dehydrogenase activity"/>
    <property type="evidence" value="ECO:0007669"/>
    <property type="project" value="TreeGrafter"/>
</dbReference>
<evidence type="ECO:0000256" key="1">
    <source>
        <dbReference type="ARBA" id="ARBA00003257"/>
    </source>
</evidence>
<keyword evidence="6 11" id="KW-0812">Transmembrane</keyword>
<evidence type="ECO:0000256" key="11">
    <source>
        <dbReference type="RuleBase" id="RU000471"/>
    </source>
</evidence>
<comment type="function">
    <text evidence="1">Core subunit of the mitochondrial membrane respiratory chain NADH dehydrogenase (Complex I) that is believed to belong to the minimal assembly required for catalysis. Complex I functions in the transfer of electrons from NADH to the respiratory chain. The immediate electron acceptor for the enzyme is believed to be ubiquinone.</text>
</comment>
<geneLocation type="mitochondrion" evidence="14"/>
<dbReference type="GO" id="GO:0009060">
    <property type="term" value="P:aerobic respiration"/>
    <property type="evidence" value="ECO:0007669"/>
    <property type="project" value="TreeGrafter"/>
</dbReference>
<organism evidence="14">
    <name type="scientific">Megalothorax incertus</name>
    <dbReference type="NCBI Taxonomy" id="2579793"/>
    <lineage>
        <taxon>Eukaryota</taxon>
        <taxon>Metazoa</taxon>
        <taxon>Ecdysozoa</taxon>
        <taxon>Arthropoda</taxon>
        <taxon>Hexapoda</taxon>
        <taxon>Collembola</taxon>
        <taxon>Neelipleona</taxon>
        <taxon>Neelidae</taxon>
        <taxon>Megalothorax</taxon>
    </lineage>
</organism>
<dbReference type="InterPro" id="IPR001694">
    <property type="entry name" value="NADH_UbQ_OxRdtase_su1/FPO"/>
</dbReference>
<dbReference type="EMBL" id="MW916537">
    <property type="protein sequence ID" value="QWC54924.1"/>
    <property type="molecule type" value="Genomic_DNA"/>
</dbReference>
<evidence type="ECO:0000256" key="3">
    <source>
        <dbReference type="ARBA" id="ARBA00010535"/>
    </source>
</evidence>
<sequence>MTMLYMSLLGGWLVMVVGIMVAVAFIILLERKILGYIQIRKGPNKVGVMGIIQSLGDAVKLFIKEFFILSQGNFLIYYFSPVVALLVSLSMWSLIPLSSGLVGYGLGVIFFLSCSALGVYVLIGSGWSSNSLYALLGALRGTAQTISYEVSMALIFLSVIFMLGSYELLDFVLLQENMWILWVFGVMALLLFASMVAETNRSPFDFAEGESELVSGFNVEYGSGGFAILFLSEYASIIFMGVFFVFMFTSFSYLIMTLVVGAGLVSTFIWIRGAFPSYRYDMLMNLAWSAYLPVVLMFIEFYVLVSLLS</sequence>
<keyword evidence="12 14" id="KW-0496">Mitochondrion</keyword>
<keyword evidence="5" id="KW-0813">Transport</keyword>
<evidence type="ECO:0000256" key="6">
    <source>
        <dbReference type="ARBA" id="ARBA00022692"/>
    </source>
</evidence>
<gene>
    <name evidence="14" type="primary">ND1</name>
</gene>
<comment type="similarity">
    <text evidence="3 11">Belongs to the complex I subunit 1 family.</text>
</comment>
<evidence type="ECO:0000256" key="13">
    <source>
        <dbReference type="SAM" id="Phobius"/>
    </source>
</evidence>
<evidence type="ECO:0000256" key="9">
    <source>
        <dbReference type="ARBA" id="ARBA00023075"/>
    </source>
</evidence>
<dbReference type="HAMAP" id="MF_01350">
    <property type="entry name" value="NDH1_NuoH"/>
    <property type="match status" value="1"/>
</dbReference>
<feature type="transmembrane region" description="Helical" evidence="13">
    <location>
        <begin position="178"/>
        <end position="197"/>
    </location>
</feature>
<dbReference type="PANTHER" id="PTHR11432">
    <property type="entry name" value="NADH DEHYDROGENASE SUBUNIT 1"/>
    <property type="match status" value="1"/>
</dbReference>
<evidence type="ECO:0000256" key="12">
    <source>
        <dbReference type="RuleBase" id="RU000473"/>
    </source>
</evidence>
<feature type="transmembrane region" description="Helical" evidence="13">
    <location>
        <begin position="74"/>
        <end position="95"/>
    </location>
</feature>
<dbReference type="Pfam" id="PF00146">
    <property type="entry name" value="NADHdh"/>
    <property type="match status" value="1"/>
</dbReference>
<dbReference type="PROSITE" id="PS00668">
    <property type="entry name" value="COMPLEX1_ND1_2"/>
    <property type="match status" value="1"/>
</dbReference>
<feature type="transmembrane region" description="Helical" evidence="13">
    <location>
        <begin position="226"/>
        <end position="247"/>
    </location>
</feature>
<evidence type="ECO:0000256" key="2">
    <source>
        <dbReference type="ARBA" id="ARBA00004448"/>
    </source>
</evidence>
<dbReference type="GO" id="GO:0005743">
    <property type="term" value="C:mitochondrial inner membrane"/>
    <property type="evidence" value="ECO:0007669"/>
    <property type="project" value="UniProtKB-SubCell"/>
</dbReference>
<name>A0A8E8GTU3_9HEXA</name>
<dbReference type="PROSITE" id="PS00667">
    <property type="entry name" value="COMPLEX1_ND1_1"/>
    <property type="match status" value="1"/>
</dbReference>
<dbReference type="AlphaFoldDB" id="A0A8E8GTU3"/>
<comment type="catalytic activity">
    <reaction evidence="12">
        <text>a ubiquinone + NADH + 5 H(+)(in) = a ubiquinol + NAD(+) + 4 H(+)(out)</text>
        <dbReference type="Rhea" id="RHEA:29091"/>
        <dbReference type="Rhea" id="RHEA-COMP:9565"/>
        <dbReference type="Rhea" id="RHEA-COMP:9566"/>
        <dbReference type="ChEBI" id="CHEBI:15378"/>
        <dbReference type="ChEBI" id="CHEBI:16389"/>
        <dbReference type="ChEBI" id="CHEBI:17976"/>
        <dbReference type="ChEBI" id="CHEBI:57540"/>
        <dbReference type="ChEBI" id="CHEBI:57945"/>
        <dbReference type="EC" id="7.1.1.2"/>
    </reaction>
</comment>
<feature type="transmembrane region" description="Helical" evidence="13">
    <location>
        <begin position="146"/>
        <end position="166"/>
    </location>
</feature>
<keyword evidence="7" id="KW-0999">Mitochondrion inner membrane</keyword>
<evidence type="ECO:0000313" key="14">
    <source>
        <dbReference type="EMBL" id="QWC54924.1"/>
    </source>
</evidence>
<comment type="subcellular location">
    <subcellularLocation>
        <location evidence="2 11">Mitochondrion inner membrane</location>
        <topology evidence="2 11">Multi-pass membrane protein</topology>
    </subcellularLocation>
</comment>
<keyword evidence="10 13" id="KW-0472">Membrane</keyword>
<reference evidence="14" key="1">
    <citation type="submission" date="2021-04" db="EMBL/GenBank/DDBJ databases">
        <title>The mitochondrial genome of Megalothorax incertus.</title>
        <authorList>
            <person name="Ma Y."/>
            <person name="Huang C.-W."/>
            <person name="Chen W.-J."/>
            <person name="Luan Y.-X."/>
        </authorList>
    </citation>
    <scope>NUCLEOTIDE SEQUENCE</scope>
</reference>
<dbReference type="InterPro" id="IPR018086">
    <property type="entry name" value="NADH_UbQ_OxRdtase_su1_CS"/>
</dbReference>
<keyword evidence="11" id="KW-0520">NAD</keyword>
<evidence type="ECO:0000256" key="4">
    <source>
        <dbReference type="ARBA" id="ARBA00021009"/>
    </source>
</evidence>
<feature type="transmembrane region" description="Helical" evidence="13">
    <location>
        <begin position="253"/>
        <end position="271"/>
    </location>
</feature>
<dbReference type="EC" id="7.1.1.2" evidence="12"/>
<feature type="transmembrane region" description="Helical" evidence="13">
    <location>
        <begin position="283"/>
        <end position="305"/>
    </location>
</feature>
<dbReference type="GO" id="GO:0008137">
    <property type="term" value="F:NADH dehydrogenase (ubiquinone) activity"/>
    <property type="evidence" value="ECO:0007669"/>
    <property type="project" value="UniProtKB-EC"/>
</dbReference>
<keyword evidence="9 12" id="KW-0830">Ubiquinone</keyword>
<evidence type="ECO:0000256" key="8">
    <source>
        <dbReference type="ARBA" id="ARBA00022989"/>
    </source>
</evidence>
<proteinExistence type="inferred from homology"/>
<feature type="transmembrane region" description="Helical" evidence="13">
    <location>
        <begin position="101"/>
        <end position="125"/>
    </location>
</feature>
<dbReference type="PANTHER" id="PTHR11432:SF3">
    <property type="entry name" value="NADH-UBIQUINONE OXIDOREDUCTASE CHAIN 1"/>
    <property type="match status" value="1"/>
</dbReference>
<evidence type="ECO:0000256" key="7">
    <source>
        <dbReference type="ARBA" id="ARBA00022792"/>
    </source>
</evidence>
<evidence type="ECO:0000256" key="10">
    <source>
        <dbReference type="ARBA" id="ARBA00023136"/>
    </source>
</evidence>
<keyword evidence="8 13" id="KW-1133">Transmembrane helix</keyword>
<protein>
    <recommendedName>
        <fullName evidence="4 12">NADH-ubiquinone oxidoreductase chain 1</fullName>
        <ecNumber evidence="12">7.1.1.2</ecNumber>
    </recommendedName>
</protein>
<evidence type="ECO:0000256" key="5">
    <source>
        <dbReference type="ARBA" id="ARBA00022448"/>
    </source>
</evidence>
<feature type="transmembrane region" description="Helical" evidence="13">
    <location>
        <begin position="6"/>
        <end position="29"/>
    </location>
</feature>